<proteinExistence type="inferred from homology"/>
<evidence type="ECO:0000259" key="3">
    <source>
        <dbReference type="Pfam" id="PF16561"/>
    </source>
</evidence>
<evidence type="ECO:0000313" key="5">
    <source>
        <dbReference type="Proteomes" id="UP000037685"/>
    </source>
</evidence>
<dbReference type="InterPro" id="IPR050827">
    <property type="entry name" value="CRP1_MDG1_kinase"/>
</dbReference>
<feature type="chain" id="PRO_5005859900" evidence="2">
    <location>
        <begin position="24"/>
        <end position="565"/>
    </location>
</feature>
<protein>
    <submittedName>
        <fullName evidence="4">1,4-alpha-glucan branching enzyme GlgB</fullName>
        <ecNumber evidence="4">2.4.1.18</ecNumber>
    </submittedName>
</protein>
<feature type="signal peptide" evidence="2">
    <location>
        <begin position="1"/>
        <end position="23"/>
    </location>
</feature>
<name>A0A0N0U7W6_THEAQ</name>
<dbReference type="EMBL" id="LHCI01000106">
    <property type="protein sequence ID" value="KOX89306.1"/>
    <property type="molecule type" value="Genomic_DNA"/>
</dbReference>
<dbReference type="RefSeq" id="WP_162208006.1">
    <property type="nucleotide sequence ID" value="NZ_LHCI01000106.1"/>
</dbReference>
<evidence type="ECO:0000313" key="4">
    <source>
        <dbReference type="EMBL" id="KOX89306.1"/>
    </source>
</evidence>
<reference evidence="4 5" key="1">
    <citation type="submission" date="2015-07" db="EMBL/GenBank/DDBJ databases">
        <authorList>
            <person name="Noorani M."/>
        </authorList>
    </citation>
    <scope>NUCLEOTIDE SEQUENCE [LARGE SCALE GENOMIC DNA]</scope>
    <source>
        <strain evidence="5">ATCC 25104 / DSM 625 / JCM 10724 / NBRC 103206 / NCIMB 11243 / YT-1</strain>
    </source>
</reference>
<dbReference type="EC" id="2.4.1.18" evidence="4"/>
<dbReference type="InterPro" id="IPR013783">
    <property type="entry name" value="Ig-like_fold"/>
</dbReference>
<sequence length="565" mass="60540">MKRTLFLLVLVLVLVLVLAQAWAAPPRITPEGVVFCYYAPEAKLVTLPASFNNWDPGALPMTKQPDGNWCVTVKLAPGVYQYKYFVDGAWKEDPDALETTDDGYGGRNGVIRVPGEEATASYEAGPPRLVEGKVLFTYHAPQARSVSLRGSFNGWGETPMYKGANGVWYILLDLPPGRHQYKYYVDGVWTEDPNALDTTDDGFGGKNAVVELVRENGVLKIKSGAQGLGLKGFLHGRIDVEGLKVQEGQAFLHLTYQAEDLHLAFSLAGQSGGGLLFQSGRIGTRYQDLNLAMGFNAPLFSRPFLSYVDSFGVGLTTLGLSTRAGEYDLGLYFGAVPGQNAYVLGSLGGKLEGFSFFVDAVFATGGWHLPSGATGGGAFLALNLPQFGALQPTLNLGATFGQSVTGFTAGQGLGARLALGYKEKDLEAELYLASTLGDFSLDLAGSEPTGFGLSRLFFRNQSVFVLEGPRNGFVGLKEARLQLLYRALEPAPFLRLSTDYQTLAAQVGFQGQVLGFSGEAGLAWNNGLGLYAQGQRKIGLGTLYLGLEVSADLTPRLTLAGLVPF</sequence>
<dbReference type="PANTHER" id="PTHR10343:SF84">
    <property type="entry name" value="5'-AMP-ACTIVATED PROTEIN KINASE SUBUNIT BETA-1"/>
    <property type="match status" value="1"/>
</dbReference>
<dbReference type="Pfam" id="PF16561">
    <property type="entry name" value="AMPK1_CBM"/>
    <property type="match status" value="2"/>
</dbReference>
<comment type="similarity">
    <text evidence="1">Belongs to the 5'-AMP-activated protein kinase beta subunit family.</text>
</comment>
<dbReference type="AlphaFoldDB" id="A0A0N0U7W6"/>
<dbReference type="GO" id="GO:0003844">
    <property type="term" value="F:1,4-alpha-glucan branching enzyme activity"/>
    <property type="evidence" value="ECO:0007669"/>
    <property type="project" value="UniProtKB-EC"/>
</dbReference>
<dbReference type="CDD" id="cd02859">
    <property type="entry name" value="E_set_AMPKbeta_like_N"/>
    <property type="match status" value="2"/>
</dbReference>
<dbReference type="InterPro" id="IPR032640">
    <property type="entry name" value="AMPK1_CBM"/>
</dbReference>
<dbReference type="SUPFAM" id="SSF81296">
    <property type="entry name" value="E set domains"/>
    <property type="match status" value="2"/>
</dbReference>
<evidence type="ECO:0000256" key="2">
    <source>
        <dbReference type="SAM" id="SignalP"/>
    </source>
</evidence>
<evidence type="ECO:0000256" key="1">
    <source>
        <dbReference type="ARBA" id="ARBA00010926"/>
    </source>
</evidence>
<dbReference type="Gene3D" id="2.60.40.10">
    <property type="entry name" value="Immunoglobulins"/>
    <property type="match status" value="2"/>
</dbReference>
<dbReference type="Proteomes" id="UP000037685">
    <property type="component" value="Unassembled WGS sequence"/>
</dbReference>
<keyword evidence="4" id="KW-0328">Glycosyltransferase</keyword>
<dbReference type="PATRIC" id="fig|271.14.peg.553"/>
<feature type="domain" description="AMP-activated protein kinase glycogen-binding" evidence="3">
    <location>
        <begin position="40"/>
        <end position="114"/>
    </location>
</feature>
<organism evidence="4 5">
    <name type="scientific">Thermus aquaticus</name>
    <dbReference type="NCBI Taxonomy" id="271"/>
    <lineage>
        <taxon>Bacteria</taxon>
        <taxon>Thermotogati</taxon>
        <taxon>Deinococcota</taxon>
        <taxon>Deinococci</taxon>
        <taxon>Thermales</taxon>
        <taxon>Thermaceae</taxon>
        <taxon>Thermus</taxon>
    </lineage>
</organism>
<gene>
    <name evidence="4" type="primary">glgB</name>
    <name evidence="4" type="ORF">BVI061214_00464</name>
</gene>
<dbReference type="InterPro" id="IPR014756">
    <property type="entry name" value="Ig_E-set"/>
</dbReference>
<keyword evidence="2" id="KW-0732">Signal</keyword>
<dbReference type="PANTHER" id="PTHR10343">
    <property type="entry name" value="5'-AMP-ACTIVATED PROTEIN KINASE , BETA SUBUNIT"/>
    <property type="match status" value="1"/>
</dbReference>
<keyword evidence="4" id="KW-0808">Transferase</keyword>
<accession>A0A0N0U7W6</accession>
<comment type="caution">
    <text evidence="4">The sequence shown here is derived from an EMBL/GenBank/DDBJ whole genome shotgun (WGS) entry which is preliminary data.</text>
</comment>
<feature type="domain" description="AMP-activated protein kinase glycogen-binding" evidence="3">
    <location>
        <begin position="135"/>
        <end position="213"/>
    </location>
</feature>